<evidence type="ECO:0000259" key="2">
    <source>
        <dbReference type="Pfam" id="PF22021"/>
    </source>
</evidence>
<keyword evidence="4" id="KW-1185">Reference proteome</keyword>
<feature type="chain" id="PRO_5009172985" description="RbmA-like FnIII domain-containing protein" evidence="1">
    <location>
        <begin position="24"/>
        <end position="259"/>
    </location>
</feature>
<dbReference type="EMBL" id="AJYW02000298">
    <property type="protein sequence ID" value="OEE71099.1"/>
    <property type="molecule type" value="Genomic_DNA"/>
</dbReference>
<dbReference type="Pfam" id="PF22021">
    <property type="entry name" value="RbmA-like_FnIII"/>
    <property type="match status" value="2"/>
</dbReference>
<dbReference type="RefSeq" id="WP_017053492.1">
    <property type="nucleotide sequence ID" value="NZ_AJYW02000298.1"/>
</dbReference>
<name>A0A1E5CMP4_9VIBR</name>
<keyword evidence="1" id="KW-0732">Signal</keyword>
<reference evidence="3 4" key="1">
    <citation type="journal article" date="2012" name="Science">
        <title>Ecological populations of bacteria act as socially cohesive units of antibiotic production and resistance.</title>
        <authorList>
            <person name="Cordero O.X."/>
            <person name="Wildschutte H."/>
            <person name="Kirkup B."/>
            <person name="Proehl S."/>
            <person name="Ngo L."/>
            <person name="Hussain F."/>
            <person name="Le Roux F."/>
            <person name="Mincer T."/>
            <person name="Polz M.F."/>
        </authorList>
    </citation>
    <scope>NUCLEOTIDE SEQUENCE [LARGE SCALE GENOMIC DNA]</scope>
    <source>
        <strain evidence="3 4">FF-238</strain>
    </source>
</reference>
<feature type="signal peptide" evidence="1">
    <location>
        <begin position="1"/>
        <end position="23"/>
    </location>
</feature>
<feature type="domain" description="RbmA-like FnIII" evidence="2">
    <location>
        <begin position="31"/>
        <end position="141"/>
    </location>
</feature>
<feature type="domain" description="RbmA-like FnIII" evidence="2">
    <location>
        <begin position="154"/>
        <end position="258"/>
    </location>
</feature>
<dbReference type="InterPro" id="IPR054171">
    <property type="entry name" value="RbmA-like_FnIII"/>
</dbReference>
<dbReference type="Proteomes" id="UP000094165">
    <property type="component" value="Unassembled WGS sequence"/>
</dbReference>
<evidence type="ECO:0000313" key="4">
    <source>
        <dbReference type="Proteomes" id="UP000094165"/>
    </source>
</evidence>
<sequence>MNKLYSSLLISFTSLFTTMSVSADETTQQTSANIELSTQNIQETGGYLSADIFINNKSNDFENIKYWLSVKGPKGLSFPAKSVVQGDNSNIETVETGSILSFSRGIWIRDYMEDGLYTVSIEGVNTDTGVIFKESSQFVKGVDLLNPAVIDGLSLQVSLSIASSIPSDGGYLPLYIDVQNAREIPASVEFWITAEGPDGLNIPINSRQALTIGGEDSYTKARGFRFDASYPKGEYVLTTQMYDVASGQHIEYSLSVFKD</sequence>
<proteinExistence type="predicted"/>
<accession>A0A1E5CMP4</accession>
<evidence type="ECO:0000256" key="1">
    <source>
        <dbReference type="SAM" id="SignalP"/>
    </source>
</evidence>
<dbReference type="AlphaFoldDB" id="A0A1E5CMP4"/>
<organism evidence="3 4">
    <name type="scientific">Vibrio genomosp. F6 str. FF-238</name>
    <dbReference type="NCBI Taxonomy" id="1191298"/>
    <lineage>
        <taxon>Bacteria</taxon>
        <taxon>Pseudomonadati</taxon>
        <taxon>Pseudomonadota</taxon>
        <taxon>Gammaproteobacteria</taxon>
        <taxon>Vibrionales</taxon>
        <taxon>Vibrionaceae</taxon>
        <taxon>Vibrio</taxon>
    </lineage>
</organism>
<comment type="caution">
    <text evidence="3">The sequence shown here is derived from an EMBL/GenBank/DDBJ whole genome shotgun (WGS) entry which is preliminary data.</text>
</comment>
<evidence type="ECO:0000313" key="3">
    <source>
        <dbReference type="EMBL" id="OEE71099.1"/>
    </source>
</evidence>
<dbReference type="Gene3D" id="2.60.40.3880">
    <property type="match status" value="2"/>
</dbReference>
<gene>
    <name evidence="3" type="ORF">A130_08200</name>
</gene>
<protein>
    <recommendedName>
        <fullName evidence="2">RbmA-like FnIII domain-containing protein</fullName>
    </recommendedName>
</protein>